<gene>
    <name evidence="4" type="ORF">KL86DYS1_30837</name>
</gene>
<evidence type="ECO:0000256" key="3">
    <source>
        <dbReference type="SAM" id="SignalP"/>
    </source>
</evidence>
<keyword evidence="2" id="KW-1133">Transmembrane helix</keyword>
<accession>A0A212JYB2</accession>
<dbReference type="RefSeq" id="WP_296942941.1">
    <property type="nucleotide sequence ID" value="NZ_LT599032.1"/>
</dbReference>
<dbReference type="AlphaFoldDB" id="A0A212JYB2"/>
<feature type="transmembrane region" description="Helical" evidence="2">
    <location>
        <begin position="464"/>
        <end position="482"/>
    </location>
</feature>
<feature type="compositionally biased region" description="Polar residues" evidence="1">
    <location>
        <begin position="133"/>
        <end position="154"/>
    </location>
</feature>
<evidence type="ECO:0000256" key="1">
    <source>
        <dbReference type="SAM" id="MobiDB-lite"/>
    </source>
</evidence>
<organism evidence="4">
    <name type="scientific">uncultured Dysgonomonas sp</name>
    <dbReference type="NCBI Taxonomy" id="206096"/>
    <lineage>
        <taxon>Bacteria</taxon>
        <taxon>Pseudomonadati</taxon>
        <taxon>Bacteroidota</taxon>
        <taxon>Bacteroidia</taxon>
        <taxon>Bacteroidales</taxon>
        <taxon>Dysgonomonadaceae</taxon>
        <taxon>Dysgonomonas</taxon>
        <taxon>environmental samples</taxon>
    </lineage>
</organism>
<proteinExistence type="predicted"/>
<keyword evidence="2" id="KW-0472">Membrane</keyword>
<feature type="chain" id="PRO_5013392819" description="Protein BatD" evidence="3">
    <location>
        <begin position="21"/>
        <end position="611"/>
    </location>
</feature>
<keyword evidence="3" id="KW-0732">Signal</keyword>
<dbReference type="EMBL" id="FLUM01000003">
    <property type="protein sequence ID" value="SBW04426.1"/>
    <property type="molecule type" value="Genomic_DNA"/>
</dbReference>
<dbReference type="Pfam" id="PF13584">
    <property type="entry name" value="BatD"/>
    <property type="match status" value="3"/>
</dbReference>
<sequence>MKKYLILLTLLLISISKICADNITFVISAPATTVKGAQIQLQYVLKGGEGREIHVPDEIKGFDVLYGPSVSQMYSSSNINGKVTSESNITYTYLLLAKEEGTFTLPSASVKVGGSNYKSNTAQIKVLPPDKNAQPQQPGQQVKATTSSSTAGNVNPNDAFVRAIFSKTKVKEQEAVTVTFRFYTVLNIRDVGKIQFPEFEGFMTEDFELPANRQMALEHYNGRNYYTVDVKKTLLFPQRSGKMTIPSGTMEIVFEVASGKKVQTFFGPQEVMTESKKTLKTTPVTVDVSALPIQNKPANFSGGVGDFSFKPSISAEKIKANDAVTIKLDITGTGNLKLIKNPEVKFPKDFETYDPNVKNDFKLTENGLSGTKSIEYMFIPRYPGKFTIPAIEFSYFDTRSGSYKTVSSPSYTLDVDKDPNAGKNVSTSYSSQKELEMEQDIRYLKIGNYSFTDPQSFFVGSLSYLLWYLIPLVLFIAFTIAYRKQIKANADIAMMRTKKANKVATKRLKLAKKYLQMQQKDSFYEEILRAVWGYLSDKLTIPVADLNRENIEIELLKYGVGDDLISQFIDILDTGEFARYAPSESGHAMDDLYNNTVDAIGKMESTIKKIK</sequence>
<dbReference type="PANTHER" id="PTHR40940:SF2">
    <property type="entry name" value="BATD"/>
    <property type="match status" value="1"/>
</dbReference>
<name>A0A212JYB2_9BACT</name>
<dbReference type="PANTHER" id="PTHR40940">
    <property type="entry name" value="PROTEIN BATD-RELATED"/>
    <property type="match status" value="1"/>
</dbReference>
<evidence type="ECO:0000313" key="4">
    <source>
        <dbReference type="EMBL" id="SBW04426.1"/>
    </source>
</evidence>
<dbReference type="InterPro" id="IPR025738">
    <property type="entry name" value="BatD"/>
</dbReference>
<feature type="signal peptide" evidence="3">
    <location>
        <begin position="1"/>
        <end position="20"/>
    </location>
</feature>
<feature type="region of interest" description="Disordered" evidence="1">
    <location>
        <begin position="128"/>
        <end position="154"/>
    </location>
</feature>
<keyword evidence="2" id="KW-0812">Transmembrane</keyword>
<evidence type="ECO:0000256" key="2">
    <source>
        <dbReference type="SAM" id="Phobius"/>
    </source>
</evidence>
<protein>
    <recommendedName>
        <fullName evidence="5">Protein BatD</fullName>
    </recommendedName>
</protein>
<reference evidence="4" key="1">
    <citation type="submission" date="2016-04" db="EMBL/GenBank/DDBJ databases">
        <authorList>
            <person name="Evans L.H."/>
            <person name="Alamgir A."/>
            <person name="Owens N."/>
            <person name="Weber N.D."/>
            <person name="Virtaneva K."/>
            <person name="Barbian K."/>
            <person name="Babar A."/>
            <person name="Rosenke K."/>
        </authorList>
    </citation>
    <scope>NUCLEOTIDE SEQUENCE</scope>
    <source>
        <strain evidence="4">86-1</strain>
    </source>
</reference>
<evidence type="ECO:0008006" key="5">
    <source>
        <dbReference type="Google" id="ProtNLM"/>
    </source>
</evidence>